<protein>
    <submittedName>
        <fullName evidence="3">UDP-N-acetylglucosamine 2-epimerase (Non-hydrolyzing)</fullName>
        <ecNumber evidence="3">5.1.3.14</ecNumber>
    </submittedName>
</protein>
<dbReference type="CDD" id="cd03786">
    <property type="entry name" value="GTB_UDP-GlcNAc_2-Epimerase"/>
    <property type="match status" value="1"/>
</dbReference>
<dbReference type="GO" id="GO:0008761">
    <property type="term" value="F:UDP-N-acetylglucosamine 2-epimerase activity"/>
    <property type="evidence" value="ECO:0007669"/>
    <property type="project" value="UniProtKB-EC"/>
</dbReference>
<comment type="caution">
    <text evidence="3">The sequence shown here is derived from an EMBL/GenBank/DDBJ whole genome shotgun (WGS) entry which is preliminary data.</text>
</comment>
<gene>
    <name evidence="3" type="ORF">FRY74_07495</name>
</gene>
<dbReference type="PANTHER" id="PTHR43174:SF1">
    <property type="entry name" value="UDP-N-ACETYLGLUCOSAMINE 2-EPIMERASE"/>
    <property type="match status" value="1"/>
</dbReference>
<dbReference type="InterPro" id="IPR029767">
    <property type="entry name" value="WecB-like"/>
</dbReference>
<dbReference type="InterPro" id="IPR003331">
    <property type="entry name" value="UDP_GlcNAc_Epimerase_2_dom"/>
</dbReference>
<keyword evidence="4" id="KW-1185">Reference proteome</keyword>
<evidence type="ECO:0000259" key="2">
    <source>
        <dbReference type="Pfam" id="PF02350"/>
    </source>
</evidence>
<dbReference type="Proteomes" id="UP000321721">
    <property type="component" value="Unassembled WGS sequence"/>
</dbReference>
<evidence type="ECO:0000313" key="3">
    <source>
        <dbReference type="EMBL" id="TXB65257.1"/>
    </source>
</evidence>
<proteinExistence type="inferred from homology"/>
<organism evidence="3 4">
    <name type="scientific">Vicingus serpentipes</name>
    <dbReference type="NCBI Taxonomy" id="1926625"/>
    <lineage>
        <taxon>Bacteria</taxon>
        <taxon>Pseudomonadati</taxon>
        <taxon>Bacteroidota</taxon>
        <taxon>Flavobacteriia</taxon>
        <taxon>Flavobacteriales</taxon>
        <taxon>Vicingaceae</taxon>
        <taxon>Vicingus</taxon>
    </lineage>
</organism>
<dbReference type="Gene3D" id="3.40.50.2000">
    <property type="entry name" value="Glycogen Phosphorylase B"/>
    <property type="match status" value="2"/>
</dbReference>
<dbReference type="SUPFAM" id="SSF53756">
    <property type="entry name" value="UDP-Glycosyltransferase/glycogen phosphorylase"/>
    <property type="match status" value="1"/>
</dbReference>
<feature type="domain" description="UDP-N-acetylglucosamine 2-epimerase" evidence="2">
    <location>
        <begin position="31"/>
        <end position="361"/>
    </location>
</feature>
<name>A0A5C6RT03_9FLAO</name>
<sequence>MSKKIMIVVGTRPNFIKITQFEKEFKAYGDRFEYILIHTQQHYDENMSDIFFKQLQLKEPQYLNIKPASPANQIGQTIIEIERVIVQHQPDALIVVGDVNSTLAASIVGNKSKIKIFHLESGLRSFDNEMPEEINRIITDLISDHYFITEQSGLDNLLAEGKDEKQLHFVGNTMIDTLVAYEHEIQQSLILKELKLERKSFVLMTIHRPSNVDEKDRLEILINIINKVAEFNYLVLPIHHRTKNSLIKHGLFDQLKSNSKVILTDALNYLAFQKLISACKYVLTDSGGIQEETTFRKVPCLTLRDNTERPSTITIGTNTLVEFNFDVVAEKINEIENGTYKLGEVPPLWDGKATARIVKVLDELLK</sequence>
<evidence type="ECO:0000256" key="1">
    <source>
        <dbReference type="RuleBase" id="RU003513"/>
    </source>
</evidence>
<dbReference type="OrthoDB" id="9803238at2"/>
<dbReference type="RefSeq" id="WP_147100133.1">
    <property type="nucleotide sequence ID" value="NZ_VOOS01000003.1"/>
</dbReference>
<evidence type="ECO:0000313" key="4">
    <source>
        <dbReference type="Proteomes" id="UP000321721"/>
    </source>
</evidence>
<keyword evidence="1 3" id="KW-0413">Isomerase</keyword>
<dbReference type="NCBIfam" id="TIGR00236">
    <property type="entry name" value="wecB"/>
    <property type="match status" value="1"/>
</dbReference>
<dbReference type="AlphaFoldDB" id="A0A5C6RT03"/>
<dbReference type="PANTHER" id="PTHR43174">
    <property type="entry name" value="UDP-N-ACETYLGLUCOSAMINE 2-EPIMERASE"/>
    <property type="match status" value="1"/>
</dbReference>
<reference evidence="3 4" key="1">
    <citation type="submission" date="2019-08" db="EMBL/GenBank/DDBJ databases">
        <title>Genome of Vicingus serpentipes NCIMB 15042.</title>
        <authorList>
            <person name="Bowman J.P."/>
        </authorList>
    </citation>
    <scope>NUCLEOTIDE SEQUENCE [LARGE SCALE GENOMIC DNA]</scope>
    <source>
        <strain evidence="3 4">NCIMB 15042</strain>
    </source>
</reference>
<dbReference type="Pfam" id="PF02350">
    <property type="entry name" value="Epimerase_2"/>
    <property type="match status" value="1"/>
</dbReference>
<dbReference type="EMBL" id="VOOS01000003">
    <property type="protein sequence ID" value="TXB65257.1"/>
    <property type="molecule type" value="Genomic_DNA"/>
</dbReference>
<accession>A0A5C6RT03</accession>
<comment type="similarity">
    <text evidence="1">Belongs to the UDP-N-acetylglucosamine 2-epimerase family.</text>
</comment>
<dbReference type="EC" id="5.1.3.14" evidence="3"/>